<proteinExistence type="predicted"/>
<protein>
    <submittedName>
        <fullName evidence="1">Uncharacterized protein</fullName>
    </submittedName>
</protein>
<reference evidence="1 2" key="1">
    <citation type="submission" date="2015-04" db="EMBL/GenBank/DDBJ databases">
        <title>Lasius niger genome sequencing.</title>
        <authorList>
            <person name="Konorov E.A."/>
            <person name="Nikitin M.A."/>
            <person name="Kirill M.V."/>
            <person name="Chang P."/>
        </authorList>
    </citation>
    <scope>NUCLEOTIDE SEQUENCE [LARGE SCALE GENOMIC DNA]</scope>
    <source>
        <tissue evidence="1">Whole</tissue>
    </source>
</reference>
<evidence type="ECO:0000313" key="2">
    <source>
        <dbReference type="Proteomes" id="UP000036403"/>
    </source>
</evidence>
<organism evidence="1 2">
    <name type="scientific">Lasius niger</name>
    <name type="common">Black garden ant</name>
    <dbReference type="NCBI Taxonomy" id="67767"/>
    <lineage>
        <taxon>Eukaryota</taxon>
        <taxon>Metazoa</taxon>
        <taxon>Ecdysozoa</taxon>
        <taxon>Arthropoda</taxon>
        <taxon>Hexapoda</taxon>
        <taxon>Insecta</taxon>
        <taxon>Pterygota</taxon>
        <taxon>Neoptera</taxon>
        <taxon>Endopterygota</taxon>
        <taxon>Hymenoptera</taxon>
        <taxon>Apocrita</taxon>
        <taxon>Aculeata</taxon>
        <taxon>Formicoidea</taxon>
        <taxon>Formicidae</taxon>
        <taxon>Formicinae</taxon>
        <taxon>Lasius</taxon>
        <taxon>Lasius</taxon>
    </lineage>
</organism>
<keyword evidence="2" id="KW-1185">Reference proteome</keyword>
<name>A0A0J7MZP5_LASNI</name>
<accession>A0A0J7MZP5</accession>
<dbReference type="AlphaFoldDB" id="A0A0J7MZP5"/>
<sequence>MTQWINNIALNRRRIALAYLDFCQRHFGGKWSDVVISKKKVVRVDLTQECVEALMKEFIENMVRAEFGIAGGQEQIAKSYDAMLSKDRSRLTPLGKSAMEEMMIDAVAYKLHNPSSQLLQVVA</sequence>
<dbReference type="EMBL" id="LBMM01012925">
    <property type="protein sequence ID" value="KMQ85920.1"/>
    <property type="molecule type" value="Genomic_DNA"/>
</dbReference>
<dbReference type="PaxDb" id="67767-A0A0J7MZP5"/>
<comment type="caution">
    <text evidence="1">The sequence shown here is derived from an EMBL/GenBank/DDBJ whole genome shotgun (WGS) entry which is preliminary data.</text>
</comment>
<dbReference type="Proteomes" id="UP000036403">
    <property type="component" value="Unassembled WGS sequence"/>
</dbReference>
<gene>
    <name evidence="1" type="ORF">RF55_15260</name>
</gene>
<evidence type="ECO:0000313" key="1">
    <source>
        <dbReference type="EMBL" id="KMQ85920.1"/>
    </source>
</evidence>